<proteinExistence type="predicted"/>
<dbReference type="Pfam" id="PF03225">
    <property type="entry name" value="Viral_Hsp90"/>
    <property type="match status" value="1"/>
</dbReference>
<reference evidence="1" key="1">
    <citation type="submission" date="2008-11" db="EMBL/GenBank/DDBJ databases">
        <title>Complete nucleotide sequence of RNA2 of an isolate from Arizona of Cucurbit yellow stunting disorder virus.</title>
        <authorList>
            <person name="Turina M."/>
            <person name="Falk B.W."/>
        </authorList>
    </citation>
    <scope>NUCLEOTIDE SEQUENCE</scope>
    <source>
        <strain evidence="1">Arizona-1</strain>
    </source>
</reference>
<dbReference type="InterPro" id="IPR004909">
    <property type="entry name" value="Vir_Hsp90"/>
</dbReference>
<name>B8Y7G5_9CLOS</name>
<protein>
    <submittedName>
        <fullName evidence="1">p59</fullName>
    </submittedName>
</protein>
<organism evidence="1">
    <name type="scientific">Cucurbit yellow stunting disorder virus</name>
    <dbReference type="NCBI Taxonomy" id="51330"/>
    <lineage>
        <taxon>Viruses</taxon>
        <taxon>Riboviria</taxon>
        <taxon>Orthornavirae</taxon>
        <taxon>Kitrinoviricota</taxon>
        <taxon>Alsuviricetes</taxon>
        <taxon>Martellivirales</taxon>
        <taxon>Closteroviridae</taxon>
        <taxon>Crinivirus</taxon>
        <taxon>Crinivirus cucurbitae</taxon>
    </lineage>
</organism>
<dbReference type="EMBL" id="FJ492808">
    <property type="protein sequence ID" value="ACL13302.1"/>
    <property type="molecule type" value="Genomic_RNA"/>
</dbReference>
<sequence length="518" mass="59655">MVNLIDSPNLHDAFSLLFKTRDVKEKIESLVKYIKSNLSTVNASAFRPIGGVRGLVYDSKFSIFQGNVRFNIDDDKSILKCILVYFYHVDPSLLKKTAYKPESFFITDNWREHLEKWRKYIDMTMNEYLVDNKDVGCTYTEKEIKNHYPGQSDIRLITLYRVCNSQGRLVPLQEFLSSEIKGFDIKTDDAGPTIVEGLGGNDLFKECLVAFKDYVKLNSSKAGLEKIKVNQRYFSVYLDSLNSNNDLKNISDNPLVLAKFMLDFDNLTSSTVGFAANIDAIKKLDVNFKAFCEKVFNLKTRLNEDKLFINMPKNSVVEVLGQPISIGNYIRSSKIPPPVSNSSSLPEHIDELVSKAMCDFMSQFGEFESKFVLDGLLFVFGKLTTNEKFWRSDKLVSFSIDKKPISFRACDFRSYLIGSVKSRDVLFNCDNIIRQWANHRGNRAMRLFKVSGFKPGLFSTVPNILPWMRFDFFKLLSSDYLDDDEIKSLRTLRLMTEHKSNKTKADEHRFTTWISQRL</sequence>
<evidence type="ECO:0000313" key="1">
    <source>
        <dbReference type="EMBL" id="ACL13302.1"/>
    </source>
</evidence>
<accession>B8Y7G5</accession>